<proteinExistence type="predicted"/>
<gene>
    <name evidence="1" type="ORF">CVT63_03000</name>
</gene>
<dbReference type="Gene3D" id="3.40.50.11900">
    <property type="match status" value="1"/>
</dbReference>
<accession>A0A2N3G6X8</accession>
<name>A0A2N3G6X8_9ACTN</name>
<sequence length="374" mass="41208">MGNLPFIAKDLAARFDFDFMETPPFSEKVMERGVALAPEFACLPLKAVLGSFTEMLDAGVDTLVTAGGKGPCRFGYYGEIQRRILEREGYEFQMRVIDPPSVGFSVFYHDIRSIIPATQISIGKLARELSNAMAKVVVFDTLEKWAQAMRGLEAEPGAVNSALDDARAIVSQAFSRKEIKRARAEAQERFSVVRLDHEREHLTIGLVGEIFVVLEPYFNFDIDRWLGKRGVVVERSTNIADTVYPGGRHPVFGYNKRSIARAASPYLSHEVGGDGLLSVGASALFAKRGFDAVAHFLPFTCMPEIIAKGVLERLSSEQDIPVLSLTIDEQTGRAGVETRLEALLDLARARRKNQATAGVPVTRIERGWQVGNSG</sequence>
<dbReference type="PANTHER" id="PTHR32329">
    <property type="entry name" value="BIFUNCTIONAL PROTEIN [INCLUDES 2-HYDROXYACYL-COA DEHYDRATASE (N-TER) AND ITS ACTIVATOR DOMAIN (C_TERM)-RELATED"/>
    <property type="match status" value="1"/>
</dbReference>
<dbReference type="EMBL" id="PHEX01000018">
    <property type="protein sequence ID" value="PKQ28382.1"/>
    <property type="molecule type" value="Genomic_DNA"/>
</dbReference>
<evidence type="ECO:0000313" key="2">
    <source>
        <dbReference type="Proteomes" id="UP000233654"/>
    </source>
</evidence>
<organism evidence="1 2">
    <name type="scientific">Candidatus Anoxymicrobium japonicum</name>
    <dbReference type="NCBI Taxonomy" id="2013648"/>
    <lineage>
        <taxon>Bacteria</taxon>
        <taxon>Bacillati</taxon>
        <taxon>Actinomycetota</taxon>
        <taxon>Candidatus Geothermincolia</taxon>
        <taxon>Candidatus Geothermincolales</taxon>
        <taxon>Candidatus Anoxymicrobiaceae</taxon>
        <taxon>Candidatus Anoxymicrobium</taxon>
    </lineage>
</organism>
<dbReference type="Proteomes" id="UP000233654">
    <property type="component" value="Unassembled WGS sequence"/>
</dbReference>
<dbReference type="InterPro" id="IPR051805">
    <property type="entry name" value="Dehydratase_Activator_Redct"/>
</dbReference>
<protein>
    <submittedName>
        <fullName evidence="1">CoA protein activase</fullName>
    </submittedName>
</protein>
<reference evidence="1 2" key="1">
    <citation type="journal article" date="2017" name="ISME J.">
        <title>Potential for microbial H2 and metal transformations associated with novel bacteria and archaea in deep terrestrial subsurface sediments.</title>
        <authorList>
            <person name="Hernsdorf A.W."/>
            <person name="Amano Y."/>
            <person name="Miyakawa K."/>
            <person name="Ise K."/>
            <person name="Suzuki Y."/>
            <person name="Anantharaman K."/>
            <person name="Probst A."/>
            <person name="Burstein D."/>
            <person name="Thomas B.C."/>
            <person name="Banfield J.F."/>
        </authorList>
    </citation>
    <scope>NUCLEOTIDE SEQUENCE [LARGE SCALE GENOMIC DNA]</scope>
    <source>
        <strain evidence="1">HGW-Actinobacteria-3</strain>
    </source>
</reference>
<evidence type="ECO:0000313" key="1">
    <source>
        <dbReference type="EMBL" id="PKQ28382.1"/>
    </source>
</evidence>
<dbReference type="AlphaFoldDB" id="A0A2N3G6X8"/>
<dbReference type="PANTHER" id="PTHR32329:SF2">
    <property type="entry name" value="BIFUNCTIONAL PROTEIN [INCLUDES 2-HYDROXYACYL-COA DEHYDRATASE (N-TER) AND ITS ACTIVATOR DOMAIN (C_TERM)"/>
    <property type="match status" value="1"/>
</dbReference>
<comment type="caution">
    <text evidence="1">The sequence shown here is derived from an EMBL/GenBank/DDBJ whole genome shotgun (WGS) entry which is preliminary data.</text>
</comment>